<sequence>MEPDIHEMHNKKVTAVPQNRHPNDERLGGTLWSSGDRWLIIAQDVTHYSNNPATTTAAIARKPAVRGDGAQHFENKPHNFGIRSLDDQEHKR</sequence>
<feature type="compositionally biased region" description="Basic and acidic residues" evidence="1">
    <location>
        <begin position="1"/>
        <end position="10"/>
    </location>
</feature>
<reference evidence="2" key="1">
    <citation type="submission" date="2021-06" db="EMBL/GenBank/DDBJ databases">
        <title>Parelaphostrongylus tenuis whole genome reference sequence.</title>
        <authorList>
            <person name="Garwood T.J."/>
            <person name="Larsen P.A."/>
            <person name="Fountain-Jones N.M."/>
            <person name="Garbe J.R."/>
            <person name="Macchietto M.G."/>
            <person name="Kania S.A."/>
            <person name="Gerhold R.W."/>
            <person name="Richards J.E."/>
            <person name="Wolf T.M."/>
        </authorList>
    </citation>
    <scope>NUCLEOTIDE SEQUENCE</scope>
    <source>
        <strain evidence="2">MNPRO001-30</strain>
        <tissue evidence="2">Meninges</tissue>
    </source>
</reference>
<feature type="region of interest" description="Disordered" evidence="1">
    <location>
        <begin position="71"/>
        <end position="92"/>
    </location>
</feature>
<dbReference type="AlphaFoldDB" id="A0AAD5LZ30"/>
<comment type="caution">
    <text evidence="2">The sequence shown here is derived from an EMBL/GenBank/DDBJ whole genome shotgun (WGS) entry which is preliminary data.</text>
</comment>
<gene>
    <name evidence="2" type="ORF">KIN20_004618</name>
</gene>
<protein>
    <submittedName>
        <fullName evidence="2">Uncharacterized protein</fullName>
    </submittedName>
</protein>
<feature type="region of interest" description="Disordered" evidence="1">
    <location>
        <begin position="1"/>
        <end position="29"/>
    </location>
</feature>
<name>A0AAD5LZ30_PARTN</name>
<dbReference type="Proteomes" id="UP001196413">
    <property type="component" value="Unassembled WGS sequence"/>
</dbReference>
<organism evidence="2 3">
    <name type="scientific">Parelaphostrongylus tenuis</name>
    <name type="common">Meningeal worm</name>
    <dbReference type="NCBI Taxonomy" id="148309"/>
    <lineage>
        <taxon>Eukaryota</taxon>
        <taxon>Metazoa</taxon>
        <taxon>Ecdysozoa</taxon>
        <taxon>Nematoda</taxon>
        <taxon>Chromadorea</taxon>
        <taxon>Rhabditida</taxon>
        <taxon>Rhabditina</taxon>
        <taxon>Rhabditomorpha</taxon>
        <taxon>Strongyloidea</taxon>
        <taxon>Metastrongylidae</taxon>
        <taxon>Parelaphostrongylus</taxon>
    </lineage>
</organism>
<proteinExistence type="predicted"/>
<evidence type="ECO:0000313" key="2">
    <source>
        <dbReference type="EMBL" id="KAJ1349155.1"/>
    </source>
</evidence>
<dbReference type="EMBL" id="JAHQIW010000616">
    <property type="protein sequence ID" value="KAJ1349155.1"/>
    <property type="molecule type" value="Genomic_DNA"/>
</dbReference>
<evidence type="ECO:0000313" key="3">
    <source>
        <dbReference type="Proteomes" id="UP001196413"/>
    </source>
</evidence>
<accession>A0AAD5LZ30</accession>
<evidence type="ECO:0000256" key="1">
    <source>
        <dbReference type="SAM" id="MobiDB-lite"/>
    </source>
</evidence>
<keyword evidence="3" id="KW-1185">Reference proteome</keyword>